<dbReference type="InterPro" id="IPR013005">
    <property type="entry name" value="Ribosomal_uL4-like"/>
</dbReference>
<protein>
    <recommendedName>
        <fullName evidence="4 5">Large ribosomal subunit protein uL4</fullName>
    </recommendedName>
</protein>
<organism evidence="7 8">
    <name type="scientific">Cellvibrio fibrivorans</name>
    <dbReference type="NCBI Taxonomy" id="126350"/>
    <lineage>
        <taxon>Bacteria</taxon>
        <taxon>Pseudomonadati</taxon>
        <taxon>Pseudomonadota</taxon>
        <taxon>Gammaproteobacteria</taxon>
        <taxon>Cellvibrionales</taxon>
        <taxon>Cellvibrionaceae</taxon>
        <taxon>Cellvibrio</taxon>
    </lineage>
</organism>
<comment type="function">
    <text evidence="5">Forms part of the polypeptide exit tunnel.</text>
</comment>
<evidence type="ECO:0000256" key="1">
    <source>
        <dbReference type="ARBA" id="ARBA00010528"/>
    </source>
</evidence>
<keyword evidence="8" id="KW-1185">Reference proteome</keyword>
<proteinExistence type="inferred from homology"/>
<dbReference type="Pfam" id="PF00573">
    <property type="entry name" value="Ribosomal_L4"/>
    <property type="match status" value="1"/>
</dbReference>
<comment type="caution">
    <text evidence="7">The sequence shown here is derived from an EMBL/GenBank/DDBJ whole genome shotgun (WGS) entry which is preliminary data.</text>
</comment>
<evidence type="ECO:0000256" key="6">
    <source>
        <dbReference type="SAM" id="MobiDB-lite"/>
    </source>
</evidence>
<evidence type="ECO:0000313" key="8">
    <source>
        <dbReference type="Proteomes" id="UP001253595"/>
    </source>
</evidence>
<dbReference type="RefSeq" id="WP_062059487.1">
    <property type="nucleotide sequence ID" value="NZ_JAVDVX010000004.1"/>
</dbReference>
<evidence type="ECO:0000256" key="2">
    <source>
        <dbReference type="ARBA" id="ARBA00022980"/>
    </source>
</evidence>
<dbReference type="Proteomes" id="UP001253595">
    <property type="component" value="Unassembled WGS sequence"/>
</dbReference>
<evidence type="ECO:0000256" key="5">
    <source>
        <dbReference type="HAMAP-Rule" id="MF_01328"/>
    </source>
</evidence>
<gene>
    <name evidence="5" type="primary">rplD</name>
    <name evidence="7" type="ORF">J2X05_002732</name>
</gene>
<evidence type="ECO:0000313" key="7">
    <source>
        <dbReference type="EMBL" id="MDR7090708.1"/>
    </source>
</evidence>
<name>A0ABU1UZS0_9GAMM</name>
<comment type="similarity">
    <text evidence="1 5">Belongs to the universal ribosomal protein uL4 family.</text>
</comment>
<dbReference type="NCBIfam" id="TIGR03953">
    <property type="entry name" value="rplD_bact"/>
    <property type="match status" value="1"/>
</dbReference>
<feature type="region of interest" description="Disordered" evidence="6">
    <location>
        <begin position="48"/>
        <end position="72"/>
    </location>
</feature>
<keyword evidence="5" id="KW-0699">rRNA-binding</keyword>
<keyword evidence="5" id="KW-0694">RNA-binding</keyword>
<comment type="subunit">
    <text evidence="5">Part of the 50S ribosomal subunit.</text>
</comment>
<dbReference type="GO" id="GO:0005840">
    <property type="term" value="C:ribosome"/>
    <property type="evidence" value="ECO:0007669"/>
    <property type="project" value="UniProtKB-KW"/>
</dbReference>
<dbReference type="Gene3D" id="3.40.1370.10">
    <property type="match status" value="1"/>
</dbReference>
<dbReference type="SUPFAM" id="SSF52166">
    <property type="entry name" value="Ribosomal protein L4"/>
    <property type="match status" value="1"/>
</dbReference>
<evidence type="ECO:0000256" key="4">
    <source>
        <dbReference type="ARBA" id="ARBA00035244"/>
    </source>
</evidence>
<dbReference type="HAMAP" id="MF_01328_B">
    <property type="entry name" value="Ribosomal_uL4_B"/>
    <property type="match status" value="1"/>
</dbReference>
<comment type="function">
    <text evidence="5">One of the primary rRNA binding proteins, this protein initially binds near the 5'-end of the 23S rRNA. It is important during the early stages of 50S assembly. It makes multiple contacts with different domains of the 23S rRNA in the assembled 50S subunit and ribosome.</text>
</comment>
<accession>A0ABU1UZS0</accession>
<keyword evidence="3 5" id="KW-0687">Ribonucleoprotein</keyword>
<dbReference type="InterPro" id="IPR023574">
    <property type="entry name" value="Ribosomal_uL4_dom_sf"/>
</dbReference>
<sequence>MELKIVSPGGAQGTVSVSEVAFGREFNQDLVHQTVVAYMAGARQGTKAQKTRAEVSGGGKKPWRQKGTGRARAGTIRSPIWRGGGATFAAKPRNFEQKLNKKMYRAALQCILSELNRQDRLIVVESFDVDAPKTKSLVQKLAQFNLTDALIITEEMSENLFLASRNLYKVGVIDVQGVDPVSLIGFDKVIVTVPALKKFEEILG</sequence>
<evidence type="ECO:0000256" key="3">
    <source>
        <dbReference type="ARBA" id="ARBA00023274"/>
    </source>
</evidence>
<dbReference type="EMBL" id="JAVDVX010000004">
    <property type="protein sequence ID" value="MDR7090708.1"/>
    <property type="molecule type" value="Genomic_DNA"/>
</dbReference>
<dbReference type="PANTHER" id="PTHR10746:SF6">
    <property type="entry name" value="LARGE RIBOSOMAL SUBUNIT PROTEIN UL4M"/>
    <property type="match status" value="1"/>
</dbReference>
<reference evidence="7 8" key="1">
    <citation type="submission" date="2023-07" db="EMBL/GenBank/DDBJ databases">
        <title>Sorghum-associated microbial communities from plants grown in Nebraska, USA.</title>
        <authorList>
            <person name="Schachtman D."/>
        </authorList>
    </citation>
    <scope>NUCLEOTIDE SEQUENCE [LARGE SCALE GENOMIC DNA]</scope>
    <source>
        <strain evidence="7 8">BE190</strain>
    </source>
</reference>
<keyword evidence="2 5" id="KW-0689">Ribosomal protein</keyword>
<dbReference type="InterPro" id="IPR002136">
    <property type="entry name" value="Ribosomal_uL4"/>
</dbReference>
<dbReference type="PANTHER" id="PTHR10746">
    <property type="entry name" value="50S RIBOSOMAL PROTEIN L4"/>
    <property type="match status" value="1"/>
</dbReference>